<sequence length="142" mass="16234">MQIFVFSTVYIVCRRFIVYKYYDLLANVHPFRSTFTYQRTCKCRGVTSNSQRKTNTIAPNVHSGSTERSDNFEICKLSTTNASPFASFAVVCIVAPSSPLHVNQPPPFTQSPRRQRTGEWCSPRRRALRRLYYAQPSQGALS</sequence>
<proteinExistence type="predicted"/>
<accession>A0A1I7ZB09</accession>
<name>A0A1I7ZB09_9BILA</name>
<organism evidence="1 2">
    <name type="scientific">Steinernema glaseri</name>
    <dbReference type="NCBI Taxonomy" id="37863"/>
    <lineage>
        <taxon>Eukaryota</taxon>
        <taxon>Metazoa</taxon>
        <taxon>Ecdysozoa</taxon>
        <taxon>Nematoda</taxon>
        <taxon>Chromadorea</taxon>
        <taxon>Rhabditida</taxon>
        <taxon>Tylenchina</taxon>
        <taxon>Panagrolaimomorpha</taxon>
        <taxon>Strongyloidoidea</taxon>
        <taxon>Steinernematidae</taxon>
        <taxon>Steinernema</taxon>
    </lineage>
</organism>
<dbReference type="WBParaSite" id="L893_g24548.t1">
    <property type="protein sequence ID" value="L893_g24548.t1"/>
    <property type="gene ID" value="L893_g24548"/>
</dbReference>
<dbReference type="Proteomes" id="UP000095287">
    <property type="component" value="Unplaced"/>
</dbReference>
<protein>
    <submittedName>
        <fullName evidence="2">Secreted protein</fullName>
    </submittedName>
</protein>
<reference evidence="2" key="1">
    <citation type="submission" date="2016-11" db="UniProtKB">
        <authorList>
            <consortium name="WormBaseParasite"/>
        </authorList>
    </citation>
    <scope>IDENTIFICATION</scope>
</reference>
<keyword evidence="1" id="KW-1185">Reference proteome</keyword>
<evidence type="ECO:0000313" key="1">
    <source>
        <dbReference type="Proteomes" id="UP000095287"/>
    </source>
</evidence>
<evidence type="ECO:0000313" key="2">
    <source>
        <dbReference type="WBParaSite" id="L893_g24548.t1"/>
    </source>
</evidence>
<dbReference type="AlphaFoldDB" id="A0A1I7ZB09"/>